<evidence type="ECO:0000256" key="1">
    <source>
        <dbReference type="ARBA" id="ARBA00008142"/>
    </source>
</evidence>
<evidence type="ECO:0000313" key="6">
    <source>
        <dbReference type="RefSeq" id="XP_034114153.1"/>
    </source>
</evidence>
<dbReference type="Gene3D" id="3.30.70.141">
    <property type="entry name" value="Nucleoside diphosphate kinase-like domain"/>
    <property type="match status" value="1"/>
</dbReference>
<feature type="compositionally biased region" description="Acidic residues" evidence="3">
    <location>
        <begin position="403"/>
        <end position="416"/>
    </location>
</feature>
<dbReference type="SMART" id="SM00562">
    <property type="entry name" value="NDK"/>
    <property type="match status" value="1"/>
</dbReference>
<feature type="compositionally biased region" description="Low complexity" evidence="3">
    <location>
        <begin position="337"/>
        <end position="373"/>
    </location>
</feature>
<feature type="compositionally biased region" description="Low complexity" evidence="3">
    <location>
        <begin position="217"/>
        <end position="226"/>
    </location>
</feature>
<feature type="region of interest" description="Disordered" evidence="3">
    <location>
        <begin position="203"/>
        <end position="226"/>
    </location>
</feature>
<organism evidence="5 6">
    <name type="scientific">Drosophila albomicans</name>
    <name type="common">Fruit fly</name>
    <dbReference type="NCBI Taxonomy" id="7291"/>
    <lineage>
        <taxon>Eukaryota</taxon>
        <taxon>Metazoa</taxon>
        <taxon>Ecdysozoa</taxon>
        <taxon>Arthropoda</taxon>
        <taxon>Hexapoda</taxon>
        <taxon>Insecta</taxon>
        <taxon>Pterygota</taxon>
        <taxon>Neoptera</taxon>
        <taxon>Endopterygota</taxon>
        <taxon>Diptera</taxon>
        <taxon>Brachycera</taxon>
        <taxon>Muscomorpha</taxon>
        <taxon>Ephydroidea</taxon>
        <taxon>Drosophilidae</taxon>
        <taxon>Drosophila</taxon>
    </lineage>
</organism>
<dbReference type="OrthoDB" id="1729737at2759"/>
<comment type="similarity">
    <text evidence="1 2">Belongs to the NDK family.</text>
</comment>
<dbReference type="AlphaFoldDB" id="A0A6P8XMG0"/>
<protein>
    <submittedName>
        <fullName evidence="6">Fibrous sheath CABYR-binding protein</fullName>
    </submittedName>
</protein>
<feature type="compositionally biased region" description="Low complexity" evidence="3">
    <location>
        <begin position="381"/>
        <end position="395"/>
    </location>
</feature>
<proteinExistence type="inferred from homology"/>
<dbReference type="Proteomes" id="UP000515160">
    <property type="component" value="Chromosome 2R"/>
</dbReference>
<reference evidence="6" key="1">
    <citation type="submission" date="2025-08" db="UniProtKB">
        <authorList>
            <consortium name="RefSeq"/>
        </authorList>
    </citation>
    <scope>IDENTIFICATION</scope>
    <source>
        <strain evidence="6">15112-1751.03</strain>
        <tissue evidence="6">Whole Adult</tissue>
    </source>
</reference>
<evidence type="ECO:0000313" key="5">
    <source>
        <dbReference type="Proteomes" id="UP000515160"/>
    </source>
</evidence>
<keyword evidence="5" id="KW-1185">Reference proteome</keyword>
<dbReference type="GO" id="GO:0005929">
    <property type="term" value="C:cilium"/>
    <property type="evidence" value="ECO:0007669"/>
    <property type="project" value="TreeGrafter"/>
</dbReference>
<feature type="domain" description="Nucleoside diphosphate kinase-like" evidence="4">
    <location>
        <begin position="2"/>
        <end position="124"/>
    </location>
</feature>
<dbReference type="RefSeq" id="XP_034114153.1">
    <property type="nucleotide sequence ID" value="XM_034258262.2"/>
</dbReference>
<dbReference type="GO" id="GO:1902176">
    <property type="term" value="P:negative regulation of oxidative stress-induced intrinsic apoptotic signaling pathway"/>
    <property type="evidence" value="ECO:0007669"/>
    <property type="project" value="TreeGrafter"/>
</dbReference>
<sequence>MFEDSLLIIKSDYMHKRRPVLLKLLAAGFQIQGSRRLNFSPELAAEFYADYVDEKGFMLEVILLSKGISEAFILTKENGVQDLLNTMICYFGSASELERNIHVTKHSESVAREITFIFPNYIHEPIQMFDQSLFCNRPMIKPLISEIYDLLQNVDCSPEDWKRRISDYLVRSNPSLPQISNQCQVAPDMGMQEKSQQTTMTYKTIGKEAKPKEKSKSSSSLLSSSEPHSSVLLTTSTCVTCGGFERTEPCISELDLNKRVEPQSDEPICVDEEIIWKEIVVYEEVQPEEESEHKSEVAIPDEEGGRAGDDDASDSECDERPTAAAPVAVVETDSASEEAPPAVAATPVVSAVESTTKAAPVAEEAAPAATPSAEEPPPAAAEPAPAAEEQPAPVAEEPPSPVAEEEPAPPAEEPDK</sequence>
<gene>
    <name evidence="6" type="primary">LOC117574424</name>
</gene>
<evidence type="ECO:0000256" key="3">
    <source>
        <dbReference type="SAM" id="MobiDB-lite"/>
    </source>
</evidence>
<dbReference type="InterPro" id="IPR034907">
    <property type="entry name" value="NDK-like_dom"/>
</dbReference>
<dbReference type="InterPro" id="IPR036850">
    <property type="entry name" value="NDK-like_dom_sf"/>
</dbReference>
<dbReference type="GO" id="GO:0003341">
    <property type="term" value="P:cilium movement"/>
    <property type="evidence" value="ECO:0007669"/>
    <property type="project" value="TreeGrafter"/>
</dbReference>
<dbReference type="GeneID" id="117574424"/>
<dbReference type="SUPFAM" id="SSF54919">
    <property type="entry name" value="Nucleoside diphosphate kinase, NDK"/>
    <property type="match status" value="1"/>
</dbReference>
<dbReference type="PANTHER" id="PTHR46161:SF1">
    <property type="entry name" value="NUCLEOSIDE DIPHOSPHATE KINASE HOMOLOG 5"/>
    <property type="match status" value="1"/>
</dbReference>
<dbReference type="PANTHER" id="PTHR46161">
    <property type="entry name" value="NUCLEOSIDE DIPHOSPHATE KINASE"/>
    <property type="match status" value="1"/>
</dbReference>
<name>A0A6P8XMG0_DROAB</name>
<comment type="caution">
    <text evidence="2">Lacks conserved residue(s) required for the propagation of feature annotation.</text>
</comment>
<feature type="region of interest" description="Disordered" evidence="3">
    <location>
        <begin position="286"/>
        <end position="416"/>
    </location>
</feature>
<feature type="compositionally biased region" description="Basic and acidic residues" evidence="3">
    <location>
        <begin position="205"/>
        <end position="216"/>
    </location>
</feature>
<evidence type="ECO:0000256" key="2">
    <source>
        <dbReference type="PROSITE-ProRule" id="PRU00706"/>
    </source>
</evidence>
<accession>A0A6P8XMG0</accession>
<dbReference type="PROSITE" id="PS51374">
    <property type="entry name" value="NDPK_LIKE"/>
    <property type="match status" value="1"/>
</dbReference>
<evidence type="ECO:0000259" key="4">
    <source>
        <dbReference type="SMART" id="SM00562"/>
    </source>
</evidence>